<dbReference type="InterPro" id="IPR043128">
    <property type="entry name" value="Rev_trsase/Diguanyl_cyclase"/>
</dbReference>
<keyword evidence="3" id="KW-0548">Nucleotidyltransferase</keyword>
<name>A0AAW2NLK7_9LAMI</name>
<gene>
    <name evidence="3" type="ORF">Sangu_1322100</name>
</gene>
<protein>
    <submittedName>
        <fullName evidence="3">RNA-directed DNA polymerase</fullName>
    </submittedName>
</protein>
<dbReference type="Pfam" id="PF17919">
    <property type="entry name" value="RT_RNaseH_2"/>
    <property type="match status" value="1"/>
</dbReference>
<dbReference type="InterPro" id="IPR041577">
    <property type="entry name" value="RT_RNaseH_2"/>
</dbReference>
<dbReference type="AlphaFoldDB" id="A0AAW2NLK7"/>
<dbReference type="SUPFAM" id="SSF56672">
    <property type="entry name" value="DNA/RNA polymerases"/>
    <property type="match status" value="1"/>
</dbReference>
<dbReference type="Pfam" id="PF00078">
    <property type="entry name" value="RVT_1"/>
    <property type="match status" value="1"/>
</dbReference>
<comment type="caution">
    <text evidence="3">The sequence shown here is derived from an EMBL/GenBank/DDBJ whole genome shotgun (WGS) entry which is preliminary data.</text>
</comment>
<feature type="domain" description="Reverse transcriptase/retrotransposon-derived protein RNase H-like" evidence="2">
    <location>
        <begin position="241"/>
        <end position="274"/>
    </location>
</feature>
<dbReference type="PANTHER" id="PTHR24559:SF436">
    <property type="entry name" value="RNA-DIRECTED DNA POLYMERASE HOMOLOG"/>
    <property type="match status" value="1"/>
</dbReference>
<accession>A0AAW2NLK7</accession>
<sequence length="275" mass="31853">MSFLLNCLKSYPPQRVFDHATELEYGARPPTEAPYRMAPAELAELRKQLDWLLEARLIQSSKAPYGSPVLFQRKQDGSMKMCVDYRALNKVTIKNKYSIMNVMDLFDKLTKAKFYTKINLRSGYWQVSVARGDEPKTRCVTRYDSFEVLVMSFSLTSTPATFCNLMNNVLYEFLDRFVVYLDDIVIYLDSLNGHLTHLRVVFQKLREYELYAKKEKCEFCCEQITFLGHVINQGKIQMDRKKAISSQPVLRLPQFDKSFEVKVDASDRALGGVLV</sequence>
<evidence type="ECO:0000313" key="3">
    <source>
        <dbReference type="EMBL" id="KAL0344347.1"/>
    </source>
</evidence>
<dbReference type="InterPro" id="IPR000477">
    <property type="entry name" value="RT_dom"/>
</dbReference>
<evidence type="ECO:0000259" key="1">
    <source>
        <dbReference type="Pfam" id="PF00078"/>
    </source>
</evidence>
<dbReference type="CDD" id="cd01647">
    <property type="entry name" value="RT_LTR"/>
    <property type="match status" value="1"/>
</dbReference>
<dbReference type="InterPro" id="IPR053134">
    <property type="entry name" value="RNA-dir_DNA_polymerase"/>
</dbReference>
<keyword evidence="3" id="KW-0808">Transferase</keyword>
<dbReference type="EMBL" id="JACGWK010000007">
    <property type="protein sequence ID" value="KAL0344347.1"/>
    <property type="molecule type" value="Genomic_DNA"/>
</dbReference>
<dbReference type="GO" id="GO:0003964">
    <property type="term" value="F:RNA-directed DNA polymerase activity"/>
    <property type="evidence" value="ECO:0007669"/>
    <property type="project" value="UniProtKB-KW"/>
</dbReference>
<reference evidence="3" key="2">
    <citation type="journal article" date="2024" name="Plant">
        <title>Genomic evolution and insights into agronomic trait innovations of Sesamum species.</title>
        <authorList>
            <person name="Miao H."/>
            <person name="Wang L."/>
            <person name="Qu L."/>
            <person name="Liu H."/>
            <person name="Sun Y."/>
            <person name="Le M."/>
            <person name="Wang Q."/>
            <person name="Wei S."/>
            <person name="Zheng Y."/>
            <person name="Lin W."/>
            <person name="Duan Y."/>
            <person name="Cao H."/>
            <person name="Xiong S."/>
            <person name="Wang X."/>
            <person name="Wei L."/>
            <person name="Li C."/>
            <person name="Ma Q."/>
            <person name="Ju M."/>
            <person name="Zhao R."/>
            <person name="Li G."/>
            <person name="Mu C."/>
            <person name="Tian Q."/>
            <person name="Mei H."/>
            <person name="Zhang T."/>
            <person name="Gao T."/>
            <person name="Zhang H."/>
        </authorList>
    </citation>
    <scope>NUCLEOTIDE SEQUENCE</scope>
    <source>
        <strain evidence="3">G01</strain>
    </source>
</reference>
<dbReference type="PANTHER" id="PTHR24559">
    <property type="entry name" value="TRANSPOSON TY3-I GAG-POL POLYPROTEIN"/>
    <property type="match status" value="1"/>
</dbReference>
<organism evidence="3">
    <name type="scientific">Sesamum angustifolium</name>
    <dbReference type="NCBI Taxonomy" id="2727405"/>
    <lineage>
        <taxon>Eukaryota</taxon>
        <taxon>Viridiplantae</taxon>
        <taxon>Streptophyta</taxon>
        <taxon>Embryophyta</taxon>
        <taxon>Tracheophyta</taxon>
        <taxon>Spermatophyta</taxon>
        <taxon>Magnoliopsida</taxon>
        <taxon>eudicotyledons</taxon>
        <taxon>Gunneridae</taxon>
        <taxon>Pentapetalae</taxon>
        <taxon>asterids</taxon>
        <taxon>lamiids</taxon>
        <taxon>Lamiales</taxon>
        <taxon>Pedaliaceae</taxon>
        <taxon>Sesamum</taxon>
    </lineage>
</organism>
<dbReference type="Gene3D" id="3.30.70.270">
    <property type="match status" value="1"/>
</dbReference>
<feature type="domain" description="Reverse transcriptase" evidence="1">
    <location>
        <begin position="73"/>
        <end position="231"/>
    </location>
</feature>
<reference evidence="3" key="1">
    <citation type="submission" date="2020-06" db="EMBL/GenBank/DDBJ databases">
        <authorList>
            <person name="Li T."/>
            <person name="Hu X."/>
            <person name="Zhang T."/>
            <person name="Song X."/>
            <person name="Zhang H."/>
            <person name="Dai N."/>
            <person name="Sheng W."/>
            <person name="Hou X."/>
            <person name="Wei L."/>
        </authorList>
    </citation>
    <scope>NUCLEOTIDE SEQUENCE</scope>
    <source>
        <strain evidence="3">G01</strain>
        <tissue evidence="3">Leaf</tissue>
    </source>
</reference>
<proteinExistence type="predicted"/>
<evidence type="ECO:0000259" key="2">
    <source>
        <dbReference type="Pfam" id="PF17919"/>
    </source>
</evidence>
<keyword evidence="3" id="KW-0695">RNA-directed DNA polymerase</keyword>
<dbReference type="InterPro" id="IPR043502">
    <property type="entry name" value="DNA/RNA_pol_sf"/>
</dbReference>
<dbReference type="Gene3D" id="3.10.10.10">
    <property type="entry name" value="HIV Type 1 Reverse Transcriptase, subunit A, domain 1"/>
    <property type="match status" value="1"/>
</dbReference>